<protein>
    <submittedName>
        <fullName evidence="1">Uncharacterized protein</fullName>
    </submittedName>
</protein>
<organism evidence="1 2">
    <name type="scientific">Smallanthus sonchifolius</name>
    <dbReference type="NCBI Taxonomy" id="185202"/>
    <lineage>
        <taxon>Eukaryota</taxon>
        <taxon>Viridiplantae</taxon>
        <taxon>Streptophyta</taxon>
        <taxon>Embryophyta</taxon>
        <taxon>Tracheophyta</taxon>
        <taxon>Spermatophyta</taxon>
        <taxon>Magnoliopsida</taxon>
        <taxon>eudicotyledons</taxon>
        <taxon>Gunneridae</taxon>
        <taxon>Pentapetalae</taxon>
        <taxon>asterids</taxon>
        <taxon>campanulids</taxon>
        <taxon>Asterales</taxon>
        <taxon>Asteraceae</taxon>
        <taxon>Asteroideae</taxon>
        <taxon>Heliantheae alliance</taxon>
        <taxon>Millerieae</taxon>
        <taxon>Smallanthus</taxon>
    </lineage>
</organism>
<sequence>MKLMLLLLVLFNFSSPLSFAHIANNYSGKLRIDEASASVSRDDNRVVNESKFAHASASGGGGGGHSNGGNFGNGGESISSQRGGGGGVIPVYAAAGANAKPNNNRNAANAHRSCRKDWVLIVIATGLSSLLLYMCV</sequence>
<dbReference type="EMBL" id="CM042022">
    <property type="protein sequence ID" value="KAI3816201.1"/>
    <property type="molecule type" value="Genomic_DNA"/>
</dbReference>
<name>A0ACB9J7U7_9ASTR</name>
<gene>
    <name evidence="1" type="ORF">L1987_15892</name>
</gene>
<dbReference type="Proteomes" id="UP001056120">
    <property type="component" value="Linkage Group LG05"/>
</dbReference>
<evidence type="ECO:0000313" key="2">
    <source>
        <dbReference type="Proteomes" id="UP001056120"/>
    </source>
</evidence>
<proteinExistence type="predicted"/>
<evidence type="ECO:0000313" key="1">
    <source>
        <dbReference type="EMBL" id="KAI3816201.1"/>
    </source>
</evidence>
<comment type="caution">
    <text evidence="1">The sequence shown here is derived from an EMBL/GenBank/DDBJ whole genome shotgun (WGS) entry which is preliminary data.</text>
</comment>
<reference evidence="2" key="1">
    <citation type="journal article" date="2022" name="Mol. Ecol. Resour.">
        <title>The genomes of chicory, endive, great burdock and yacon provide insights into Asteraceae palaeo-polyploidization history and plant inulin production.</title>
        <authorList>
            <person name="Fan W."/>
            <person name="Wang S."/>
            <person name="Wang H."/>
            <person name="Wang A."/>
            <person name="Jiang F."/>
            <person name="Liu H."/>
            <person name="Zhao H."/>
            <person name="Xu D."/>
            <person name="Zhang Y."/>
        </authorList>
    </citation>
    <scope>NUCLEOTIDE SEQUENCE [LARGE SCALE GENOMIC DNA]</scope>
    <source>
        <strain evidence="2">cv. Yunnan</strain>
    </source>
</reference>
<reference evidence="1 2" key="2">
    <citation type="journal article" date="2022" name="Mol. Ecol. Resour.">
        <title>The genomes of chicory, endive, great burdock and yacon provide insights into Asteraceae paleo-polyploidization history and plant inulin production.</title>
        <authorList>
            <person name="Fan W."/>
            <person name="Wang S."/>
            <person name="Wang H."/>
            <person name="Wang A."/>
            <person name="Jiang F."/>
            <person name="Liu H."/>
            <person name="Zhao H."/>
            <person name="Xu D."/>
            <person name="Zhang Y."/>
        </authorList>
    </citation>
    <scope>NUCLEOTIDE SEQUENCE [LARGE SCALE GENOMIC DNA]</scope>
    <source>
        <strain evidence="2">cv. Yunnan</strain>
        <tissue evidence="1">Leaves</tissue>
    </source>
</reference>
<accession>A0ACB9J7U7</accession>
<keyword evidence="2" id="KW-1185">Reference proteome</keyword>